<protein>
    <recommendedName>
        <fullName evidence="8">L-lactate permease</fullName>
    </recommendedName>
</protein>
<evidence type="ECO:0000256" key="5">
    <source>
        <dbReference type="ARBA" id="ARBA00022692"/>
    </source>
</evidence>
<evidence type="ECO:0000313" key="10">
    <source>
        <dbReference type="EMBL" id="QOY91365.1"/>
    </source>
</evidence>
<evidence type="ECO:0000256" key="2">
    <source>
        <dbReference type="ARBA" id="ARBA00010100"/>
    </source>
</evidence>
<feature type="transmembrane region" description="Helical" evidence="8">
    <location>
        <begin position="15"/>
        <end position="34"/>
    </location>
</feature>
<keyword evidence="5 8" id="KW-0812">Transmembrane</keyword>
<evidence type="ECO:0000256" key="7">
    <source>
        <dbReference type="ARBA" id="ARBA00023136"/>
    </source>
</evidence>
<dbReference type="GO" id="GO:0015129">
    <property type="term" value="F:lactate transmembrane transporter activity"/>
    <property type="evidence" value="ECO:0007669"/>
    <property type="project" value="UniProtKB-UniRule"/>
</dbReference>
<feature type="compositionally biased region" description="Polar residues" evidence="9">
    <location>
        <begin position="123"/>
        <end position="148"/>
    </location>
</feature>
<sequence length="182" mass="19759">MQTWVQNYNPLNNEALSTIVSALPVLVLFYLLAIKKIAGHWAAISGLVTAVLVALLVFRMPPTMVLGATAHGAVYAAFWIAWVVVGAVFVYDLTVESGHFETIKGSIGGLTDDRRLRAVDSLTRPTANPQNPASSWGKSLRNSLNTDRSPPHFHCSASRRAHDGTPNPLRRPNSAPYPTKST</sequence>
<keyword evidence="11" id="KW-1185">Reference proteome</keyword>
<name>A0A7S7NX27_PALFE</name>
<gene>
    <name evidence="10" type="ORF">IRI77_15870</name>
</gene>
<dbReference type="GO" id="GO:0015295">
    <property type="term" value="F:solute:proton symporter activity"/>
    <property type="evidence" value="ECO:0007669"/>
    <property type="project" value="TreeGrafter"/>
</dbReference>
<keyword evidence="7 8" id="KW-0472">Membrane</keyword>
<accession>A0A7S7NX27</accession>
<dbReference type="EMBL" id="CP063849">
    <property type="protein sequence ID" value="QOY91365.1"/>
    <property type="molecule type" value="Genomic_DNA"/>
</dbReference>
<dbReference type="KEGG" id="pfer:IRI77_15870"/>
<dbReference type="GO" id="GO:0005886">
    <property type="term" value="C:plasma membrane"/>
    <property type="evidence" value="ECO:0007669"/>
    <property type="project" value="UniProtKB-SubCell"/>
</dbReference>
<keyword evidence="4 8" id="KW-1003">Cell membrane</keyword>
<dbReference type="Pfam" id="PF02652">
    <property type="entry name" value="Lactate_perm"/>
    <property type="match status" value="1"/>
</dbReference>
<feature type="transmembrane region" description="Helical" evidence="8">
    <location>
        <begin position="41"/>
        <end position="60"/>
    </location>
</feature>
<evidence type="ECO:0000256" key="4">
    <source>
        <dbReference type="ARBA" id="ARBA00022475"/>
    </source>
</evidence>
<reference evidence="10 11" key="1">
    <citation type="submission" date="2020-10" db="EMBL/GenBank/DDBJ databases">
        <title>Complete genome sequence of Paludibaculum fermentans P105T, a facultatively anaerobic acidobacterium capable of dissimilatory Fe(III) reduction.</title>
        <authorList>
            <person name="Dedysh S.N."/>
            <person name="Beletsky A.V."/>
            <person name="Kulichevskaya I.S."/>
            <person name="Mardanov A.V."/>
            <person name="Ravin N.V."/>
        </authorList>
    </citation>
    <scope>NUCLEOTIDE SEQUENCE [LARGE SCALE GENOMIC DNA]</scope>
    <source>
        <strain evidence="10 11">P105</strain>
    </source>
</reference>
<feature type="transmembrane region" description="Helical" evidence="8">
    <location>
        <begin position="72"/>
        <end position="91"/>
    </location>
</feature>
<dbReference type="RefSeq" id="WP_194453019.1">
    <property type="nucleotide sequence ID" value="NZ_CP063849.1"/>
</dbReference>
<dbReference type="PANTHER" id="PTHR30003:SF0">
    <property type="entry name" value="GLYCOLATE PERMEASE GLCA-RELATED"/>
    <property type="match status" value="1"/>
</dbReference>
<comment type="similarity">
    <text evidence="2 8">Belongs to the lactate permease family.</text>
</comment>
<keyword evidence="3 8" id="KW-0813">Transport</keyword>
<keyword evidence="6 8" id="KW-1133">Transmembrane helix</keyword>
<evidence type="ECO:0000256" key="6">
    <source>
        <dbReference type="ARBA" id="ARBA00022989"/>
    </source>
</evidence>
<feature type="region of interest" description="Disordered" evidence="9">
    <location>
        <begin position="122"/>
        <end position="182"/>
    </location>
</feature>
<dbReference type="InterPro" id="IPR003804">
    <property type="entry name" value="Lactate_perm"/>
</dbReference>
<comment type="subcellular location">
    <subcellularLocation>
        <location evidence="1 8">Cell membrane</location>
        <topology evidence="1 8">Multi-pass membrane protein</topology>
    </subcellularLocation>
</comment>
<comment type="function">
    <text evidence="8">Uptake of L-lactate across the membrane. Can also transport D-lactate and glycolate.</text>
</comment>
<evidence type="ECO:0000256" key="3">
    <source>
        <dbReference type="ARBA" id="ARBA00022448"/>
    </source>
</evidence>
<evidence type="ECO:0000256" key="8">
    <source>
        <dbReference type="RuleBase" id="RU365092"/>
    </source>
</evidence>
<dbReference type="Proteomes" id="UP000593892">
    <property type="component" value="Chromosome"/>
</dbReference>
<dbReference type="PANTHER" id="PTHR30003">
    <property type="entry name" value="L-LACTATE PERMEASE"/>
    <property type="match status" value="1"/>
</dbReference>
<proteinExistence type="inferred from homology"/>
<evidence type="ECO:0000256" key="1">
    <source>
        <dbReference type="ARBA" id="ARBA00004651"/>
    </source>
</evidence>
<evidence type="ECO:0000256" key="9">
    <source>
        <dbReference type="SAM" id="MobiDB-lite"/>
    </source>
</evidence>
<evidence type="ECO:0000313" key="11">
    <source>
        <dbReference type="Proteomes" id="UP000593892"/>
    </source>
</evidence>
<comment type="caution">
    <text evidence="8">Lacks conserved residue(s) required for the propagation of feature annotation.</text>
</comment>
<organism evidence="10 11">
    <name type="scientific">Paludibaculum fermentans</name>
    <dbReference type="NCBI Taxonomy" id="1473598"/>
    <lineage>
        <taxon>Bacteria</taxon>
        <taxon>Pseudomonadati</taxon>
        <taxon>Acidobacteriota</taxon>
        <taxon>Terriglobia</taxon>
        <taxon>Bryobacterales</taxon>
        <taxon>Bryobacteraceae</taxon>
        <taxon>Paludibaculum</taxon>
    </lineage>
</organism>
<dbReference type="AlphaFoldDB" id="A0A7S7NX27"/>